<dbReference type="Proteomes" id="UP000315295">
    <property type="component" value="Unassembled WGS sequence"/>
</dbReference>
<reference evidence="1 2" key="1">
    <citation type="journal article" date="2019" name="G3 (Bethesda)">
        <title>Sequencing of a Wild Apple (Malus baccata) Genome Unravels the Differences Between Cultivated and Wild Apple Species Regarding Disease Resistance and Cold Tolerance.</title>
        <authorList>
            <person name="Chen X."/>
        </authorList>
    </citation>
    <scope>NUCLEOTIDE SEQUENCE [LARGE SCALE GENOMIC DNA]</scope>
    <source>
        <strain evidence="2">cv. Shandingzi</strain>
        <tissue evidence="1">Leaves</tissue>
    </source>
</reference>
<evidence type="ECO:0000313" key="1">
    <source>
        <dbReference type="EMBL" id="TQD96465.1"/>
    </source>
</evidence>
<evidence type="ECO:0000313" key="2">
    <source>
        <dbReference type="Proteomes" id="UP000315295"/>
    </source>
</evidence>
<name>A0A540MCQ0_MALBA</name>
<organism evidence="1 2">
    <name type="scientific">Malus baccata</name>
    <name type="common">Siberian crab apple</name>
    <name type="synonym">Pyrus baccata</name>
    <dbReference type="NCBI Taxonomy" id="106549"/>
    <lineage>
        <taxon>Eukaryota</taxon>
        <taxon>Viridiplantae</taxon>
        <taxon>Streptophyta</taxon>
        <taxon>Embryophyta</taxon>
        <taxon>Tracheophyta</taxon>
        <taxon>Spermatophyta</taxon>
        <taxon>Magnoliopsida</taxon>
        <taxon>eudicotyledons</taxon>
        <taxon>Gunneridae</taxon>
        <taxon>Pentapetalae</taxon>
        <taxon>rosids</taxon>
        <taxon>fabids</taxon>
        <taxon>Rosales</taxon>
        <taxon>Rosaceae</taxon>
        <taxon>Amygdaloideae</taxon>
        <taxon>Maleae</taxon>
        <taxon>Malus</taxon>
    </lineage>
</organism>
<dbReference type="Gene3D" id="1.20.120.1080">
    <property type="match status" value="1"/>
</dbReference>
<dbReference type="Pfam" id="PF21010">
    <property type="entry name" value="HA2_C"/>
    <property type="match status" value="1"/>
</dbReference>
<comment type="caution">
    <text evidence="1">The sequence shown here is derived from an EMBL/GenBank/DDBJ whole genome shotgun (WGS) entry which is preliminary data.</text>
</comment>
<accession>A0A540MCQ0</accession>
<gene>
    <name evidence="1" type="ORF">C1H46_017960</name>
</gene>
<sequence>MAEFPLDPPLSNVLASVELVCSDEILAIIAMIQTGNIFYRTREEQAKADQKRAKFFFHSHSMTLGRQICNSPLSLEPEKRRRPSSSLFSATSLSYCSATKPYNACHSSIFRSLPPEHRECHRL</sequence>
<dbReference type="EMBL" id="VIEB01000292">
    <property type="protein sequence ID" value="TQD96465.1"/>
    <property type="molecule type" value="Genomic_DNA"/>
</dbReference>
<proteinExistence type="predicted"/>
<keyword evidence="2" id="KW-1185">Reference proteome</keyword>
<dbReference type="AlphaFoldDB" id="A0A540MCQ0"/>
<dbReference type="STRING" id="106549.A0A540MCQ0"/>
<protein>
    <submittedName>
        <fullName evidence="1">Uncharacterized protein</fullName>
    </submittedName>
</protein>